<sequence length="321" mass="35593">MKSFLKIFSIAFVCFVVAIGAGLWAFSKFYNPSTDVVVSDEGKKESMSIVDSNKELETEAKSELEKLIENSKRKNMLLLGMEGARTDTIMFASFDPESKNLDLVSIPRDTYYSRKGHSAADKKKINAVYGDEGTDGTIRAISDVLEGVPIDYYVKITYSGVERIVNSLGGVNVNIPIDMDYDDPYAEPPLHIHLKKGEQVLDGKHALQFLRFRKSNNGGGYPDGDLGRIKAQQQFMKASLGKVLSFKLPVVANTVIKYVKTNMDLSDIGVMAKNAIGMTKGNLKTYSLPGKSTTQNHASYFLHDQDAVENLMKEIYRSGKE</sequence>
<keyword evidence="5" id="KW-1185">Reference proteome</keyword>
<dbReference type="EMBL" id="SLWV01000022">
    <property type="protein sequence ID" value="TCO71377.1"/>
    <property type="molecule type" value="Genomic_DNA"/>
</dbReference>
<dbReference type="OrthoDB" id="305468at2"/>
<keyword evidence="2" id="KW-1133">Transmembrane helix</keyword>
<feature type="transmembrane region" description="Helical" evidence="2">
    <location>
        <begin position="7"/>
        <end position="26"/>
    </location>
</feature>
<keyword evidence="2" id="KW-0812">Transmembrane</keyword>
<comment type="similarity">
    <text evidence="1">Belongs to the LytR/CpsA/Psr (LCP) family.</text>
</comment>
<dbReference type="Gene3D" id="3.40.630.190">
    <property type="entry name" value="LCP protein"/>
    <property type="match status" value="1"/>
</dbReference>
<gene>
    <name evidence="4" type="ORF">EV214_12246</name>
</gene>
<dbReference type="PANTHER" id="PTHR33392">
    <property type="entry name" value="POLYISOPRENYL-TEICHOIC ACID--PEPTIDOGLYCAN TEICHOIC ACID TRANSFERASE TAGU"/>
    <property type="match status" value="1"/>
</dbReference>
<comment type="caution">
    <text evidence="4">The sequence shown here is derived from an EMBL/GenBank/DDBJ whole genome shotgun (WGS) entry which is preliminary data.</text>
</comment>
<dbReference type="Proteomes" id="UP000294919">
    <property type="component" value="Unassembled WGS sequence"/>
</dbReference>
<dbReference type="RefSeq" id="WP_132246709.1">
    <property type="nucleotide sequence ID" value="NZ_SLWV01000022.1"/>
</dbReference>
<evidence type="ECO:0000256" key="2">
    <source>
        <dbReference type="SAM" id="Phobius"/>
    </source>
</evidence>
<evidence type="ECO:0000259" key="3">
    <source>
        <dbReference type="Pfam" id="PF03816"/>
    </source>
</evidence>
<keyword evidence="2" id="KW-0472">Membrane</keyword>
<dbReference type="InterPro" id="IPR004474">
    <property type="entry name" value="LytR_CpsA_psr"/>
</dbReference>
<dbReference type="Pfam" id="PF03816">
    <property type="entry name" value="LytR_cpsA_psr"/>
    <property type="match status" value="1"/>
</dbReference>
<accession>A0A4R2KGG3</accession>
<evidence type="ECO:0000256" key="1">
    <source>
        <dbReference type="ARBA" id="ARBA00006068"/>
    </source>
</evidence>
<reference evidence="4 5" key="1">
    <citation type="submission" date="2019-03" db="EMBL/GenBank/DDBJ databases">
        <title>Genomic Encyclopedia of Type Strains, Phase IV (KMG-IV): sequencing the most valuable type-strain genomes for metagenomic binning, comparative biology and taxonomic classification.</title>
        <authorList>
            <person name="Goeker M."/>
        </authorList>
    </citation>
    <scope>NUCLEOTIDE SEQUENCE [LARGE SCALE GENOMIC DNA]</scope>
    <source>
        <strain evidence="4 5">DSM 102940</strain>
    </source>
</reference>
<evidence type="ECO:0000313" key="5">
    <source>
        <dbReference type="Proteomes" id="UP000294919"/>
    </source>
</evidence>
<feature type="domain" description="Cell envelope-related transcriptional attenuator" evidence="3">
    <location>
        <begin position="85"/>
        <end position="243"/>
    </location>
</feature>
<dbReference type="InterPro" id="IPR050922">
    <property type="entry name" value="LytR/CpsA/Psr_CW_biosynth"/>
</dbReference>
<protein>
    <submittedName>
        <fullName evidence="4">LytR family transcriptional attenuator</fullName>
    </submittedName>
</protein>
<dbReference type="PANTHER" id="PTHR33392:SF6">
    <property type="entry name" value="POLYISOPRENYL-TEICHOIC ACID--PEPTIDOGLYCAN TEICHOIC ACID TRANSFERASE TAGU"/>
    <property type="match status" value="1"/>
</dbReference>
<organism evidence="4 5">
    <name type="scientific">Marinisporobacter balticus</name>
    <dbReference type="NCBI Taxonomy" id="2018667"/>
    <lineage>
        <taxon>Bacteria</taxon>
        <taxon>Bacillati</taxon>
        <taxon>Bacillota</taxon>
        <taxon>Clostridia</taxon>
        <taxon>Peptostreptococcales</taxon>
        <taxon>Thermotaleaceae</taxon>
        <taxon>Marinisporobacter</taxon>
    </lineage>
</organism>
<dbReference type="AlphaFoldDB" id="A0A4R2KGG3"/>
<name>A0A4R2KGG3_9FIRM</name>
<evidence type="ECO:0000313" key="4">
    <source>
        <dbReference type="EMBL" id="TCO71377.1"/>
    </source>
</evidence>
<dbReference type="NCBIfam" id="TIGR00350">
    <property type="entry name" value="lytR_cpsA_psr"/>
    <property type="match status" value="1"/>
</dbReference>
<proteinExistence type="inferred from homology"/>